<accession>A0A1T4Q6K7</accession>
<sequence length="108" mass="12769">MYKPISNFMGNNMESTQVLKTKKMEVKVSISGNDFNDTVGKLFQCMRKEVFQEIGKPVIQMDTEEVYFDDVQKTEKTEKFLFVFMPRKKDYFTITARINVIVKYIDLE</sequence>
<protein>
    <recommendedName>
        <fullName evidence="3">DUF4312 family protein</fullName>
    </recommendedName>
</protein>
<dbReference type="STRING" id="118967.SAMN02745191_2345"/>
<dbReference type="EMBL" id="FUWY01000008">
    <property type="protein sequence ID" value="SJZ99385.1"/>
    <property type="molecule type" value="Genomic_DNA"/>
</dbReference>
<evidence type="ECO:0000313" key="2">
    <source>
        <dbReference type="Proteomes" id="UP000243297"/>
    </source>
</evidence>
<evidence type="ECO:0008006" key="3">
    <source>
        <dbReference type="Google" id="ProtNLM"/>
    </source>
</evidence>
<reference evidence="2" key="1">
    <citation type="submission" date="2017-02" db="EMBL/GenBank/DDBJ databases">
        <authorList>
            <person name="Varghese N."/>
            <person name="Submissions S."/>
        </authorList>
    </citation>
    <scope>NUCLEOTIDE SEQUENCE [LARGE SCALE GENOMIC DNA]</scope>
    <source>
        <strain evidence="2">ATCC 25662</strain>
    </source>
</reference>
<dbReference type="InterPro" id="IPR020037">
    <property type="entry name" value="DUF4312"/>
</dbReference>
<evidence type="ECO:0000313" key="1">
    <source>
        <dbReference type="EMBL" id="SJZ99385.1"/>
    </source>
</evidence>
<keyword evidence="2" id="KW-1185">Reference proteome</keyword>
<proteinExistence type="predicted"/>
<organism evidence="1 2">
    <name type="scientific">Anaerorhabdus furcosa</name>
    <dbReference type="NCBI Taxonomy" id="118967"/>
    <lineage>
        <taxon>Bacteria</taxon>
        <taxon>Bacillati</taxon>
        <taxon>Bacillota</taxon>
        <taxon>Erysipelotrichia</taxon>
        <taxon>Erysipelotrichales</taxon>
        <taxon>Erysipelotrichaceae</taxon>
        <taxon>Anaerorhabdus</taxon>
    </lineage>
</organism>
<dbReference type="Pfam" id="PF14189">
    <property type="entry name" value="DUF4312"/>
    <property type="match status" value="1"/>
</dbReference>
<dbReference type="Proteomes" id="UP000243297">
    <property type="component" value="Unassembled WGS sequence"/>
</dbReference>
<gene>
    <name evidence="1" type="ORF">SAMN02745191_2345</name>
</gene>
<dbReference type="AlphaFoldDB" id="A0A1T4Q6K7"/>
<name>A0A1T4Q6K7_9FIRM</name>